<keyword evidence="2" id="KW-1185">Reference proteome</keyword>
<dbReference type="KEGG" id="vg:65128330"/>
<reference evidence="1 2" key="1">
    <citation type="submission" date="2020-07" db="EMBL/GenBank/DDBJ databases">
        <title>Bacteriophage application to control the infection of dental root canal with multi- drug resistant Enterococcus faecalis.</title>
        <authorList>
            <person name="El-Telbany M."/>
            <person name="El-Didamony G."/>
            <person name="Askora A."/>
            <person name="El-Shibiny A."/>
            <person name="Ariny E."/>
            <person name="Connerton I.F."/>
            <person name="Abudalla D."/>
        </authorList>
    </citation>
    <scope>NUCLEOTIDE SEQUENCE [LARGE SCALE GENOMIC DNA]</scope>
</reference>
<protein>
    <submittedName>
        <fullName evidence="1">Uncharacterized protein</fullName>
    </submittedName>
</protein>
<dbReference type="GeneID" id="65128330"/>
<dbReference type="Proteomes" id="UP000516539">
    <property type="component" value="Segment"/>
</dbReference>
<accession>A0A7L7SGW4</accession>
<dbReference type="RefSeq" id="YP_010110013.1">
    <property type="nucleotide sequence ID" value="NC_055866.1"/>
</dbReference>
<organism evidence="1 2">
    <name type="scientific">Enterococcus phage AE4_17</name>
    <dbReference type="NCBI Taxonomy" id="2759198"/>
    <lineage>
        <taxon>Viruses</taxon>
        <taxon>Duplodnaviria</taxon>
        <taxon>Heunggongvirae</taxon>
        <taxon>Uroviricota</taxon>
        <taxon>Caudoviricetes</taxon>
        <taxon>Rountreeviridae</taxon>
        <taxon>Sarlesvirinae</taxon>
        <taxon>Copernicusvirus</taxon>
        <taxon>Copernicusvirus AE417</taxon>
    </lineage>
</organism>
<sequence>MKVKIIKPTYLDVMKGIGYGTILEVVSEDNGFLNCKYFNEITPFLPYQVEFIQGGK</sequence>
<dbReference type="EMBL" id="MT757399">
    <property type="protein sequence ID" value="QOC55056.1"/>
    <property type="molecule type" value="Genomic_DNA"/>
</dbReference>
<evidence type="ECO:0000313" key="2">
    <source>
        <dbReference type="Proteomes" id="UP000516539"/>
    </source>
</evidence>
<proteinExistence type="predicted"/>
<evidence type="ECO:0000313" key="1">
    <source>
        <dbReference type="EMBL" id="QOC55056.1"/>
    </source>
</evidence>
<name>A0A7L7SGW4_9CAUD</name>